<feature type="compositionally biased region" description="Polar residues" evidence="1">
    <location>
        <begin position="1051"/>
        <end position="1066"/>
    </location>
</feature>
<feature type="region of interest" description="Disordered" evidence="1">
    <location>
        <begin position="335"/>
        <end position="360"/>
    </location>
</feature>
<accession>A0A0A2KXS4</accession>
<feature type="compositionally biased region" description="Low complexity" evidence="1">
    <location>
        <begin position="129"/>
        <end position="142"/>
    </location>
</feature>
<feature type="compositionally biased region" description="Low complexity" evidence="1">
    <location>
        <begin position="17"/>
        <end position="26"/>
    </location>
</feature>
<dbReference type="CDD" id="cd17716">
    <property type="entry name" value="BRCT_microcephalin_rpt1"/>
    <property type="match status" value="1"/>
</dbReference>
<feature type="compositionally biased region" description="Low complexity" evidence="1">
    <location>
        <begin position="1291"/>
        <end position="1303"/>
    </location>
</feature>
<feature type="compositionally biased region" description="Acidic residues" evidence="1">
    <location>
        <begin position="746"/>
        <end position="761"/>
    </location>
</feature>
<sequence>MARAAVIPQSPAKRVARTSTKSTAAADAKKKAPRRVTPAPRTAPSALDAESDDELGFITSKPAKPTGRPPGRPATKPKTTSTVTARGKKAAESLANKPNPQNNTGENELGQQAEAPKKRAGRPRKSPLPTEAAATKPEAAPKIRGRPRLATTAKAPATRETVATSRRTRTAVDTANETKSTQIRIATNSTTMRSNLLRGPAKKKTVKFQDVSDSEAEEPEIPPAGRRRAATKGAVVGKTGLKAAPARKPVTTGTRGRKPAAAKKDATQPLSPKKAKQVAKSLSAYASSDGEDDELNTIKDDIKDPVRLVVHSPVKHGLENTGLSSPVRRINFTPKKASSFMDENGEPKLPTPKHGFDGVGLNSPVRKINFAPNRSQNAVADNGHLALPPGNSVIFSDSMIMSSPARRPAPSSPFQFSLRDNPNHGGSLFGGSVNPISAPDFTPGRTSPLKMSPKKGHFGASFSQSPFKASASAVPARTPLFQSPAKRIASPFKNSIFSAHESVDPSDSEDNDGTPSKTVELAQSTTPKSSPRESEPDETAFQKDTEMVEDVARDIFGIELSSDGKSSSISPVQKDFDSSEVARDSFINGNTDSLSVEAEAEDEAESDLDEDEIEYLQDTVQPEYEEPETICFDVMEEANMATEDLYDQEPEEESGSGASQNIEEQAQFDREEADTICFDAMEDAQFPGQDLHDPQVQEASDLEEGEDIQDESEFEYEELDTVCFDAMEEAQYSGHDLHDQQSQEASDLEEGEDIQDESEFEYEELDTVCFDTMEDAQFAAHDLQHQQVQEASDLEEGEDIHDENDENDENEYEYEELETICFDAMEDAHNAENDLYGEECQVADSVMEDKLYPEDELADLEREIEEEESRESTPVPFQTTQMQELHTEEQPNELASPSKSPLKLSYGDEAQPTGDLEYSSESEREWQEEAIDQSEEEEQVLNDMEDTESILAGPELATKSLKLASPHENNHVDDIETPLQRTQSIALPQSSPAGGGSTPLALNRPANSENDHDSTLDAKNANNVIIDTPLHEENSWTPNTQLDSPALTAPSLFNTPSVADQHQSPAEGSLGFTPLVQKFGRWEQNTPSQARSLRPRRRGVFSLVGPLDRTNTETPTNSESVSYPNLSKSPLAKTPSLFAELPLQPQSNDDCISPELEQTSRQSFIYEDRQIVDSPKTSTDIFEDPDSDIIEREHPSAAEVPAQEFHPLDDKENCGPPILPSTPMKARVQPDELRTIHTVSKVPLKAEGDVSPLKLSRKRGLSLSSTSPTRSSSRVRKPTFMALNDSLPILSPSRKSPRVSKSPTPKRRSIAGRRSSVKAPVMVAPGTPVATASPAKKPRRSISTEQKALHGAVVHVDVHTTEGEDASGIFVELLQQMGARCVKSWSWNPRSSLSPDDGVEPKDMRVGITHVVYKDGGLRTLEKVKKAAGLVKCVGVGWVLDCERENQWLDETPYAVDSSIIPRGGAKRRKSMEPRALSNVNGTLVRISESPAPSAGGRRSGVNPGAVEGFRKITPPTHQQLMPSTPPRQSSTDNYQFPATPGYNFANLDAIGMSPATPGFLGNRSKLVQQSCPPKQSNRGLFPSAKPASIILDDGQDEESRRKRRFRMEAARRKSLVYKPAVASPLVP</sequence>
<evidence type="ECO:0000256" key="1">
    <source>
        <dbReference type="SAM" id="MobiDB-lite"/>
    </source>
</evidence>
<feature type="compositionally biased region" description="Polar residues" evidence="1">
    <location>
        <begin position="1569"/>
        <end position="1579"/>
    </location>
</feature>
<comment type="caution">
    <text evidence="3">The sequence shown here is derived from an EMBL/GenBank/DDBJ whole genome shotgun (WGS) entry which is preliminary data.</text>
</comment>
<feature type="compositionally biased region" description="Acidic residues" evidence="1">
    <location>
        <begin position="700"/>
        <end position="714"/>
    </location>
</feature>
<feature type="region of interest" description="Disordered" evidence="1">
    <location>
        <begin position="1569"/>
        <end position="1602"/>
    </location>
</feature>
<feature type="region of interest" description="Disordered" evidence="1">
    <location>
        <begin position="499"/>
        <end position="610"/>
    </location>
</feature>
<feature type="region of interest" description="Disordered" evidence="1">
    <location>
        <begin position="780"/>
        <end position="813"/>
    </location>
</feature>
<protein>
    <recommendedName>
        <fullName evidence="2">BRCT domain-containing protein</fullName>
    </recommendedName>
</protein>
<feature type="compositionally biased region" description="Acidic residues" evidence="1">
    <location>
        <begin position="928"/>
        <end position="948"/>
    </location>
</feature>
<feature type="domain" description="BRCT" evidence="2">
    <location>
        <begin position="1344"/>
        <end position="1456"/>
    </location>
</feature>
<feature type="region of interest" description="Disordered" evidence="1">
    <location>
        <begin position="1250"/>
        <end position="1319"/>
    </location>
</feature>
<feature type="region of interest" description="Disordered" evidence="1">
    <location>
        <begin position="986"/>
        <end position="1019"/>
    </location>
</feature>
<name>A0A0A2KXS4_PENIT</name>
<feature type="region of interest" description="Disordered" evidence="1">
    <location>
        <begin position="726"/>
        <end position="761"/>
    </location>
</feature>
<feature type="region of interest" description="Disordered" evidence="1">
    <location>
        <begin position="644"/>
        <end position="671"/>
    </location>
</feature>
<feature type="region of interest" description="Disordered" evidence="1">
    <location>
        <begin position="1488"/>
        <end position="1538"/>
    </location>
</feature>
<evidence type="ECO:0000313" key="3">
    <source>
        <dbReference type="EMBL" id="KGO71723.1"/>
    </source>
</evidence>
<feature type="region of interest" description="Disordered" evidence="1">
    <location>
        <begin position="1"/>
        <end position="298"/>
    </location>
</feature>
<dbReference type="SUPFAM" id="SSF52113">
    <property type="entry name" value="BRCT domain"/>
    <property type="match status" value="1"/>
</dbReference>
<keyword evidence="4" id="KW-1185">Reference proteome</keyword>
<feature type="region of interest" description="Disordered" evidence="1">
    <location>
        <begin position="685"/>
        <end position="714"/>
    </location>
</feature>
<feature type="compositionally biased region" description="Low complexity" evidence="1">
    <location>
        <begin position="402"/>
        <end position="413"/>
    </location>
</feature>
<dbReference type="PANTHER" id="PTHR14625">
    <property type="entry name" value="MICROCEPHALIN"/>
    <property type="match status" value="1"/>
</dbReference>
<dbReference type="GO" id="GO:0000278">
    <property type="term" value="P:mitotic cell cycle"/>
    <property type="evidence" value="ECO:0007669"/>
    <property type="project" value="TreeGrafter"/>
</dbReference>
<gene>
    <name evidence="3" type="ORF">PITC_027360</name>
</gene>
<reference evidence="3 4" key="1">
    <citation type="journal article" date="2015" name="Mol. Plant Microbe Interact.">
        <title>Genome, transcriptome, and functional analyses of Penicillium expansum provide new insights into secondary metabolism and pathogenicity.</title>
        <authorList>
            <person name="Ballester A.R."/>
            <person name="Marcet-Houben M."/>
            <person name="Levin E."/>
            <person name="Sela N."/>
            <person name="Selma-Lazaro C."/>
            <person name="Carmona L."/>
            <person name="Wisniewski M."/>
            <person name="Droby S."/>
            <person name="Gonzalez-Candelas L."/>
            <person name="Gabaldon T."/>
        </authorList>
    </citation>
    <scope>NUCLEOTIDE SEQUENCE [LARGE SCALE GENOMIC DNA]</scope>
    <source>
        <strain evidence="3 4">PHI-1</strain>
    </source>
</reference>
<feature type="compositionally biased region" description="Polar residues" evidence="1">
    <location>
        <begin position="1516"/>
        <end position="1537"/>
    </location>
</feature>
<feature type="compositionally biased region" description="Polar residues" evidence="1">
    <location>
        <begin position="96"/>
        <end position="110"/>
    </location>
</feature>
<dbReference type="PROSITE" id="PS50172">
    <property type="entry name" value="BRCT"/>
    <property type="match status" value="1"/>
</dbReference>
<feature type="compositionally biased region" description="Low complexity" evidence="1">
    <location>
        <begin position="896"/>
        <end position="905"/>
    </location>
</feature>
<feature type="compositionally biased region" description="Low complexity" evidence="1">
    <location>
        <begin position="158"/>
        <end position="175"/>
    </location>
</feature>
<dbReference type="EMBL" id="JQGA01000918">
    <property type="protein sequence ID" value="KGO71723.1"/>
    <property type="molecule type" value="Genomic_DNA"/>
</dbReference>
<evidence type="ECO:0000313" key="4">
    <source>
        <dbReference type="Proteomes" id="UP000030104"/>
    </source>
</evidence>
<proteinExistence type="predicted"/>
<feature type="compositionally biased region" description="Basic and acidic residues" evidence="1">
    <location>
        <begin position="530"/>
        <end position="553"/>
    </location>
</feature>
<feature type="compositionally biased region" description="Acidic residues" evidence="1">
    <location>
        <begin position="854"/>
        <end position="869"/>
    </location>
</feature>
<feature type="compositionally biased region" description="Polar residues" evidence="1">
    <location>
        <begin position="177"/>
        <end position="194"/>
    </location>
</feature>
<dbReference type="OrthoDB" id="2384350at2759"/>
<dbReference type="OMA" id="FTPGHNS"/>
<feature type="region of interest" description="Disordered" evidence="1">
    <location>
        <begin position="402"/>
        <end position="485"/>
    </location>
</feature>
<dbReference type="InterPro" id="IPR036420">
    <property type="entry name" value="BRCT_dom_sf"/>
</dbReference>
<feature type="compositionally biased region" description="Low complexity" evidence="1">
    <location>
        <begin position="35"/>
        <end position="44"/>
    </location>
</feature>
<dbReference type="InterPro" id="IPR022047">
    <property type="entry name" value="Microcephalin-like"/>
</dbReference>
<feature type="compositionally biased region" description="Acidic residues" evidence="1">
    <location>
        <begin position="792"/>
        <end position="813"/>
    </location>
</feature>
<dbReference type="STRING" id="40296.A0A0A2KXS4"/>
<feature type="compositionally biased region" description="Acidic residues" evidence="1">
    <location>
        <begin position="598"/>
        <end position="610"/>
    </location>
</feature>
<dbReference type="PhylomeDB" id="A0A0A2KXS4"/>
<feature type="compositionally biased region" description="Polar residues" evidence="1">
    <location>
        <begin position="1112"/>
        <end position="1128"/>
    </location>
</feature>
<feature type="compositionally biased region" description="Basic and acidic residues" evidence="1">
    <location>
        <begin position="574"/>
        <end position="583"/>
    </location>
</feature>
<feature type="compositionally biased region" description="Low complexity" evidence="1">
    <location>
        <begin position="1261"/>
        <end position="1272"/>
    </location>
</feature>
<dbReference type="HOGENOM" id="CLU_246536_0_0_1"/>
<feature type="compositionally biased region" description="Polar residues" evidence="1">
    <location>
        <begin position="875"/>
        <end position="884"/>
    </location>
</feature>
<dbReference type="Proteomes" id="UP000030104">
    <property type="component" value="Unassembled WGS sequence"/>
</dbReference>
<dbReference type="PANTHER" id="PTHR14625:SF3">
    <property type="entry name" value="MICROCEPHALIN"/>
    <property type="match status" value="1"/>
</dbReference>
<feature type="region of interest" description="Disordered" evidence="1">
    <location>
        <begin position="846"/>
        <end position="972"/>
    </location>
</feature>
<feature type="compositionally biased region" description="Polar residues" evidence="1">
    <location>
        <begin position="513"/>
        <end position="529"/>
    </location>
</feature>
<feature type="compositionally biased region" description="Acidic residues" evidence="1">
    <location>
        <begin position="644"/>
        <end position="654"/>
    </location>
</feature>
<dbReference type="InterPro" id="IPR001357">
    <property type="entry name" value="BRCT_dom"/>
</dbReference>
<feature type="region of interest" description="Disordered" evidence="1">
    <location>
        <begin position="1084"/>
        <end position="1128"/>
    </location>
</feature>
<feature type="region of interest" description="Disordered" evidence="1">
    <location>
        <begin position="1033"/>
        <end position="1069"/>
    </location>
</feature>
<evidence type="ECO:0000259" key="2">
    <source>
        <dbReference type="PROSITE" id="PS50172"/>
    </source>
</evidence>
<dbReference type="Gene3D" id="3.40.50.10190">
    <property type="entry name" value="BRCT domain"/>
    <property type="match status" value="1"/>
</dbReference>
<organism evidence="3 4">
    <name type="scientific">Penicillium italicum</name>
    <name type="common">Blue mold</name>
    <dbReference type="NCBI Taxonomy" id="40296"/>
    <lineage>
        <taxon>Eukaryota</taxon>
        <taxon>Fungi</taxon>
        <taxon>Dikarya</taxon>
        <taxon>Ascomycota</taxon>
        <taxon>Pezizomycotina</taxon>
        <taxon>Eurotiomycetes</taxon>
        <taxon>Eurotiomycetidae</taxon>
        <taxon>Eurotiales</taxon>
        <taxon>Aspergillaceae</taxon>
        <taxon>Penicillium</taxon>
    </lineage>
</organism>